<evidence type="ECO:0000259" key="3">
    <source>
        <dbReference type="Pfam" id="PF13406"/>
    </source>
</evidence>
<dbReference type="PANTHER" id="PTHR30163:SF8">
    <property type="entry name" value="LYTIC MUREIN TRANSGLYCOSYLASE"/>
    <property type="match status" value="1"/>
</dbReference>
<feature type="compositionally biased region" description="Pro residues" evidence="1">
    <location>
        <begin position="584"/>
        <end position="601"/>
    </location>
</feature>
<keyword evidence="5" id="KW-1185">Reference proteome</keyword>
<feature type="compositionally biased region" description="Low complexity" evidence="1">
    <location>
        <begin position="602"/>
        <end position="622"/>
    </location>
</feature>
<evidence type="ECO:0000313" key="5">
    <source>
        <dbReference type="Proteomes" id="UP001278571"/>
    </source>
</evidence>
<feature type="region of interest" description="Disordered" evidence="1">
    <location>
        <begin position="273"/>
        <end position="357"/>
    </location>
</feature>
<sequence>MAAQFGRRLRRGATSGAIVAAAVAALAASQGPGAIPPPTDNLNGDRAIGAGDATSPAGGIDGGSATGDSPYYTDLPPLNSPNRPGALPTSPTVPIVTGPAAAGIPSTVLAAYRRAEASVRATDPSCNLPWQLLAGIGKVESGQARGGRVDANGTTLAPILGPVLDGVGFANISDTDDGAFDGDTTHDRAVGPMQFIPSTWATWGQDANGDGKKDPNNIYDAAQAAGMYLCAGGRNLAIKADLDRAILSYNRSTEYLNTVLSWFEYYGRGAHTVPDGTGVLPVDRSDRPVTGRTVRPSGSASPDSPAPSTSPSPHKPAPKPSETTPPSPAPKPTEPTKPPTTDPTRPPVATPVEVPPTLRVARLRPGTAVLTAVTESTFAQAATVTAVDASGRPVAGVSVRFELPATTDARFPAGATTVTVTSDARGVAKAPALRAGAKAEPFTIRATVPGRSLPAAELKATVEVRKADALARIGDTALTAQTGAGYAGVTVEARLGGALAAGVSVTAVVADSTDAPTQSADGPSFGKDAAGNPIRTRVLKTDAQGRLSIGDLVAGEKAGDYVLWLTAPGGGTVKLTLTVTAPATTPPPTTEPTPDPAPTTEPAPTASGSTSSSPSTSPSPTG</sequence>
<accession>A0ABU4KAT6</accession>
<dbReference type="EC" id="2.4.-.-" evidence="4"/>
<dbReference type="Gene3D" id="1.10.530.10">
    <property type="match status" value="1"/>
</dbReference>
<dbReference type="GO" id="GO:0016757">
    <property type="term" value="F:glycosyltransferase activity"/>
    <property type="evidence" value="ECO:0007669"/>
    <property type="project" value="UniProtKB-KW"/>
</dbReference>
<name>A0ABU4KAT6_9ACTN</name>
<dbReference type="RefSeq" id="WP_319011146.1">
    <property type="nucleotide sequence ID" value="NZ_JAWJZF010000404.1"/>
</dbReference>
<feature type="signal peptide" evidence="2">
    <location>
        <begin position="1"/>
        <end position="27"/>
    </location>
</feature>
<feature type="region of interest" description="Disordered" evidence="1">
    <location>
        <begin position="30"/>
        <end position="92"/>
    </location>
</feature>
<dbReference type="InterPro" id="IPR008964">
    <property type="entry name" value="Invasin/intimin_cell_adhesion"/>
</dbReference>
<dbReference type="InterPro" id="IPR031304">
    <property type="entry name" value="SLT_2"/>
</dbReference>
<evidence type="ECO:0000256" key="2">
    <source>
        <dbReference type="SAM" id="SignalP"/>
    </source>
</evidence>
<dbReference type="InterPro" id="IPR043426">
    <property type="entry name" value="MltB-like"/>
</dbReference>
<evidence type="ECO:0000313" key="4">
    <source>
        <dbReference type="EMBL" id="MDX2294883.1"/>
    </source>
</evidence>
<dbReference type="EMBL" id="JAWJZF010000404">
    <property type="protein sequence ID" value="MDX2294883.1"/>
    <property type="molecule type" value="Genomic_DNA"/>
</dbReference>
<feature type="domain" description="Transglycosylase SLT" evidence="3">
    <location>
        <begin position="189"/>
        <end position="231"/>
    </location>
</feature>
<evidence type="ECO:0000256" key="1">
    <source>
        <dbReference type="SAM" id="MobiDB-lite"/>
    </source>
</evidence>
<dbReference type="InterPro" id="IPR013783">
    <property type="entry name" value="Ig-like_fold"/>
</dbReference>
<reference evidence="4 5" key="1">
    <citation type="submission" date="2023-10" db="EMBL/GenBank/DDBJ databases">
        <authorList>
            <person name="Wang X.X."/>
        </authorList>
    </citation>
    <scope>NUCLEOTIDE SEQUENCE [LARGE SCALE GENOMIC DNA]</scope>
    <source>
        <strain evidence="4 5">NBRC 12816</strain>
    </source>
</reference>
<feature type="chain" id="PRO_5045843834" evidence="2">
    <location>
        <begin position="28"/>
        <end position="622"/>
    </location>
</feature>
<comment type="caution">
    <text evidence="4">The sequence shown here is derived from an EMBL/GenBank/DDBJ whole genome shotgun (WGS) entry which is preliminary data.</text>
</comment>
<dbReference type="PANTHER" id="PTHR30163">
    <property type="entry name" value="MEMBRANE-BOUND LYTIC MUREIN TRANSGLYCOSYLASE B"/>
    <property type="match status" value="1"/>
</dbReference>
<protein>
    <submittedName>
        <fullName evidence="4">Lytic murein transglycosylase</fullName>
        <ecNumber evidence="4">2.4.-.-</ecNumber>
    </submittedName>
</protein>
<organism evidence="4 5">
    <name type="scientific">Streptomyces roseolus</name>
    <dbReference type="NCBI Taxonomy" id="67358"/>
    <lineage>
        <taxon>Bacteria</taxon>
        <taxon>Bacillati</taxon>
        <taxon>Actinomycetota</taxon>
        <taxon>Actinomycetes</taxon>
        <taxon>Kitasatosporales</taxon>
        <taxon>Streptomycetaceae</taxon>
        <taxon>Streptomyces</taxon>
    </lineage>
</organism>
<dbReference type="CDD" id="cd13399">
    <property type="entry name" value="Slt35-like"/>
    <property type="match status" value="1"/>
</dbReference>
<dbReference type="InterPro" id="IPR023346">
    <property type="entry name" value="Lysozyme-like_dom_sf"/>
</dbReference>
<keyword evidence="4" id="KW-0808">Transferase</keyword>
<proteinExistence type="predicted"/>
<gene>
    <name evidence="4" type="ORF">R2363_22195</name>
</gene>
<keyword evidence="2" id="KW-0732">Signal</keyword>
<dbReference type="Pfam" id="PF13406">
    <property type="entry name" value="SLT_2"/>
    <property type="match status" value="1"/>
</dbReference>
<dbReference type="SUPFAM" id="SSF53955">
    <property type="entry name" value="Lysozyme-like"/>
    <property type="match status" value="1"/>
</dbReference>
<feature type="region of interest" description="Disordered" evidence="1">
    <location>
        <begin position="580"/>
        <end position="622"/>
    </location>
</feature>
<dbReference type="SUPFAM" id="SSF49373">
    <property type="entry name" value="Invasin/intimin cell-adhesion fragments"/>
    <property type="match status" value="1"/>
</dbReference>
<dbReference type="Proteomes" id="UP001278571">
    <property type="component" value="Unassembled WGS sequence"/>
</dbReference>
<dbReference type="Gene3D" id="2.60.40.10">
    <property type="entry name" value="Immunoglobulins"/>
    <property type="match status" value="1"/>
</dbReference>
<feature type="compositionally biased region" description="Pro residues" evidence="1">
    <location>
        <begin position="304"/>
        <end position="349"/>
    </location>
</feature>
<keyword evidence="4" id="KW-0328">Glycosyltransferase</keyword>